<comment type="caution">
    <text evidence="2">The sequence shown here is derived from an EMBL/GenBank/DDBJ whole genome shotgun (WGS) entry which is preliminary data.</text>
</comment>
<dbReference type="HOGENOM" id="CLU_2465400_0_0_6"/>
<keyword evidence="1" id="KW-0812">Transmembrane</keyword>
<dbReference type="Proteomes" id="UP000013165">
    <property type="component" value="Unassembled WGS sequence"/>
</dbReference>
<organism evidence="2 3">
    <name type="scientific">Marinobacter nanhaiticus D15-8W</name>
    <dbReference type="NCBI Taxonomy" id="626887"/>
    <lineage>
        <taxon>Bacteria</taxon>
        <taxon>Pseudomonadati</taxon>
        <taxon>Pseudomonadota</taxon>
        <taxon>Gammaproteobacteria</taxon>
        <taxon>Pseudomonadales</taxon>
        <taxon>Marinobacteraceae</taxon>
        <taxon>Marinobacter</taxon>
    </lineage>
</organism>
<proteinExistence type="predicted"/>
<accession>N6WZY5</accession>
<gene>
    <name evidence="2" type="ORF">J057_00584</name>
</gene>
<feature type="transmembrane region" description="Helical" evidence="1">
    <location>
        <begin position="31"/>
        <end position="50"/>
    </location>
</feature>
<dbReference type="AlphaFoldDB" id="N6WZY5"/>
<sequence length="88" mass="9095">MTKQKKLALSYTIAMVTGLAVGAHFNPVVSIFGGFAGLYVVALATGKIAFKPSGAPHKTGNSLIDAHHEMEDLVDGDGLPGSGQDLRS</sequence>
<evidence type="ECO:0000313" key="2">
    <source>
        <dbReference type="EMBL" id="ENO17116.1"/>
    </source>
</evidence>
<dbReference type="EMBL" id="APLQ01000005">
    <property type="protein sequence ID" value="ENO17116.1"/>
    <property type="molecule type" value="Genomic_DNA"/>
</dbReference>
<dbReference type="STRING" id="626887.J057_00584"/>
<name>N6WZY5_9GAMM</name>
<feature type="transmembrane region" description="Helical" evidence="1">
    <location>
        <begin position="7"/>
        <end position="25"/>
    </location>
</feature>
<protein>
    <submittedName>
        <fullName evidence="2">Uncharacterized protein</fullName>
    </submittedName>
</protein>
<dbReference type="RefSeq" id="WP_004578768.1">
    <property type="nucleotide sequence ID" value="NZ_AP028879.1"/>
</dbReference>
<evidence type="ECO:0000313" key="3">
    <source>
        <dbReference type="Proteomes" id="UP000013165"/>
    </source>
</evidence>
<keyword evidence="3" id="KW-1185">Reference proteome</keyword>
<evidence type="ECO:0000256" key="1">
    <source>
        <dbReference type="SAM" id="Phobius"/>
    </source>
</evidence>
<reference evidence="2 3" key="1">
    <citation type="journal article" date="2013" name="Genome Announc.">
        <title>Genome Sequence of the Polycyclic Aromatic Hydrocarbon-Degrading Bacterium Strain Marinobacter nanhaiticus D15-8WT.</title>
        <authorList>
            <person name="Cui Z."/>
            <person name="Gao W."/>
            <person name="Li Q."/>
            <person name="Xu G."/>
            <person name="Zheng L."/>
        </authorList>
    </citation>
    <scope>NUCLEOTIDE SEQUENCE [LARGE SCALE GENOMIC DNA]</scope>
    <source>
        <strain evidence="2 3">D15-8W</strain>
    </source>
</reference>
<keyword evidence="1" id="KW-1133">Transmembrane helix</keyword>
<keyword evidence="1" id="KW-0472">Membrane</keyword>